<accession>A0A517ZUM9</accession>
<protein>
    <submittedName>
        <fullName evidence="1">Uncharacterized protein</fullName>
    </submittedName>
</protein>
<dbReference type="EMBL" id="CP036276">
    <property type="protein sequence ID" value="QDU46188.1"/>
    <property type="molecule type" value="Genomic_DNA"/>
</dbReference>
<name>A0A517ZUM9_9PLAN</name>
<dbReference type="KEGG" id="sdyn:Mal52_46910"/>
<evidence type="ECO:0000313" key="2">
    <source>
        <dbReference type="Proteomes" id="UP000319383"/>
    </source>
</evidence>
<dbReference type="AlphaFoldDB" id="A0A517ZUM9"/>
<reference evidence="1 2" key="1">
    <citation type="submission" date="2019-02" db="EMBL/GenBank/DDBJ databases">
        <title>Deep-cultivation of Planctomycetes and their phenomic and genomic characterization uncovers novel biology.</title>
        <authorList>
            <person name="Wiegand S."/>
            <person name="Jogler M."/>
            <person name="Boedeker C."/>
            <person name="Pinto D."/>
            <person name="Vollmers J."/>
            <person name="Rivas-Marin E."/>
            <person name="Kohn T."/>
            <person name="Peeters S.H."/>
            <person name="Heuer A."/>
            <person name="Rast P."/>
            <person name="Oberbeckmann S."/>
            <person name="Bunk B."/>
            <person name="Jeske O."/>
            <person name="Meyerdierks A."/>
            <person name="Storesund J.E."/>
            <person name="Kallscheuer N."/>
            <person name="Luecker S."/>
            <person name="Lage O.M."/>
            <person name="Pohl T."/>
            <person name="Merkel B.J."/>
            <person name="Hornburger P."/>
            <person name="Mueller R.-W."/>
            <person name="Bruemmer F."/>
            <person name="Labrenz M."/>
            <person name="Spormann A.M."/>
            <person name="Op den Camp H."/>
            <person name="Overmann J."/>
            <person name="Amann R."/>
            <person name="Jetten M.S.M."/>
            <person name="Mascher T."/>
            <person name="Medema M.H."/>
            <person name="Devos D.P."/>
            <person name="Kaster A.-K."/>
            <person name="Ovreas L."/>
            <person name="Rohde M."/>
            <person name="Galperin M.Y."/>
            <person name="Jogler C."/>
        </authorList>
    </citation>
    <scope>NUCLEOTIDE SEQUENCE [LARGE SCALE GENOMIC DNA]</scope>
    <source>
        <strain evidence="1 2">Mal52</strain>
    </source>
</reference>
<proteinExistence type="predicted"/>
<sequence length="160" mass="18589">MNLQKAKRLFFQYDGLCFHIWHDGCRSVEATYLLEELPKSLRLEWLEELTALKLKKLGSRGNWRVVSFLVDHRDKRHLIAAAAAIPLGVFWEKCAYLEYLLKYVKLCRGRFSATRLANICDDVQQQALPLRRRVRAETSVSRVDLLIQDAKKLADDIRGS</sequence>
<dbReference type="RefSeq" id="WP_145378726.1">
    <property type="nucleotide sequence ID" value="NZ_CP036276.1"/>
</dbReference>
<gene>
    <name evidence="1" type="ORF">Mal52_46910</name>
</gene>
<organism evidence="1 2">
    <name type="scientific">Symmachiella dynata</name>
    <dbReference type="NCBI Taxonomy" id="2527995"/>
    <lineage>
        <taxon>Bacteria</taxon>
        <taxon>Pseudomonadati</taxon>
        <taxon>Planctomycetota</taxon>
        <taxon>Planctomycetia</taxon>
        <taxon>Planctomycetales</taxon>
        <taxon>Planctomycetaceae</taxon>
        <taxon>Symmachiella</taxon>
    </lineage>
</organism>
<evidence type="ECO:0000313" key="1">
    <source>
        <dbReference type="EMBL" id="QDU46188.1"/>
    </source>
</evidence>
<dbReference type="Proteomes" id="UP000319383">
    <property type="component" value="Chromosome"/>
</dbReference>
<keyword evidence="2" id="KW-1185">Reference proteome</keyword>